<dbReference type="EMBL" id="JQCE01000064">
    <property type="protein sequence ID" value="KRO15544.1"/>
    <property type="molecule type" value="Genomic_DNA"/>
</dbReference>
<evidence type="ECO:0000256" key="1">
    <source>
        <dbReference type="ARBA" id="ARBA00004744"/>
    </source>
</evidence>
<dbReference type="CDD" id="cd03411">
    <property type="entry name" value="Ferrochelatase_N"/>
    <property type="match status" value="1"/>
</dbReference>
<evidence type="ECO:0000256" key="6">
    <source>
        <dbReference type="ARBA" id="ARBA00023133"/>
    </source>
</evidence>
<dbReference type="Gene3D" id="3.40.50.1400">
    <property type="match status" value="2"/>
</dbReference>
<feature type="binding site" evidence="10">
    <location>
        <position position="277"/>
    </location>
    <ligand>
        <name>Fe(2+)</name>
        <dbReference type="ChEBI" id="CHEBI:29033"/>
    </ligand>
</feature>
<evidence type="ECO:0000256" key="7">
    <source>
        <dbReference type="ARBA" id="ARBA00023239"/>
    </source>
</evidence>
<evidence type="ECO:0000256" key="10">
    <source>
        <dbReference type="HAMAP-Rule" id="MF_00323"/>
    </source>
</evidence>
<dbReference type="Pfam" id="PF00762">
    <property type="entry name" value="Ferrochelatase"/>
    <property type="match status" value="1"/>
</dbReference>
<dbReference type="GO" id="GO:0006783">
    <property type="term" value="P:heme biosynthetic process"/>
    <property type="evidence" value="ECO:0007669"/>
    <property type="project" value="UniProtKB-UniRule"/>
</dbReference>
<dbReference type="InterPro" id="IPR033659">
    <property type="entry name" value="Ferrochelatase_N"/>
</dbReference>
<comment type="catalytic activity">
    <reaction evidence="9">
        <text>Fe-coproporphyrin III + 2 H(+) = coproporphyrin III + Fe(2+)</text>
        <dbReference type="Rhea" id="RHEA:49572"/>
        <dbReference type="ChEBI" id="CHEBI:15378"/>
        <dbReference type="ChEBI" id="CHEBI:29033"/>
        <dbReference type="ChEBI" id="CHEBI:68438"/>
        <dbReference type="ChEBI" id="CHEBI:131725"/>
        <dbReference type="EC" id="4.99.1.9"/>
    </reaction>
    <physiologicalReaction direction="right-to-left" evidence="9">
        <dbReference type="Rhea" id="RHEA:49574"/>
    </physiologicalReaction>
</comment>
<evidence type="ECO:0000256" key="3">
    <source>
        <dbReference type="ARBA" id="ARBA00022490"/>
    </source>
</evidence>
<keyword evidence="13" id="KW-1185">Reference proteome</keyword>
<dbReference type="GO" id="GO:0046872">
    <property type="term" value="F:metal ion binding"/>
    <property type="evidence" value="ECO:0007669"/>
    <property type="project" value="UniProtKB-UniRule"/>
</dbReference>
<sequence>MPDERNTPMHAILLVNLGTPDAPDEESVRRYLKQFLSDQRVIQMNPIKWQPILRTMILPKRPAKSAALYQQIWTEQGSPLAYYTETQAQLLQERLPNHIVRHAMVYGSPSIESVLNELRELEITKLTVLPLYPQYSSTTTASVFDQVSQYYQKQIYIPEIRMISDFSMDPDYTAAMAAKIDAVVNDIHPDQVVFSYHGIPQSYVDQGDPYAARCMTSTEAIVAQMTTTVSTKLTYQSRFGRDPWLLPATDTTLKKLPTQGIKKIAVIAPSFVADCLETVYEIDIENREYFMAAGGEQFTFVPPFNDDAAFIDLLAKLATTH</sequence>
<evidence type="ECO:0000256" key="9">
    <source>
        <dbReference type="ARBA" id="ARBA00024536"/>
    </source>
</evidence>
<dbReference type="GO" id="GO:0004325">
    <property type="term" value="F:ferrochelatase activity"/>
    <property type="evidence" value="ECO:0007669"/>
    <property type="project" value="UniProtKB-UniRule"/>
</dbReference>
<comment type="pathway">
    <text evidence="1 10 11">Porphyrin-containing compound metabolism; protoheme biosynthesis.</text>
</comment>
<protein>
    <recommendedName>
        <fullName evidence="10">Coproporphyrin III ferrochelatase</fullName>
        <ecNumber evidence="10">4.99.1.9</ecNumber>
    </recommendedName>
</protein>
<keyword evidence="6 10" id="KW-0350">Heme biosynthesis</keyword>
<dbReference type="PROSITE" id="PS00534">
    <property type="entry name" value="FERROCHELATASE"/>
    <property type="match status" value="1"/>
</dbReference>
<evidence type="ECO:0000256" key="4">
    <source>
        <dbReference type="ARBA" id="ARBA00022723"/>
    </source>
</evidence>
<feature type="binding site" evidence="10">
    <location>
        <position position="197"/>
    </location>
    <ligand>
        <name>Fe(2+)</name>
        <dbReference type="ChEBI" id="CHEBI:29033"/>
    </ligand>
</feature>
<comment type="caution">
    <text evidence="10">Lacks conserved residue(s) required for the propagation of feature annotation.</text>
</comment>
<dbReference type="CDD" id="cd00419">
    <property type="entry name" value="Ferrochelatase_C"/>
    <property type="match status" value="1"/>
</dbReference>
<keyword evidence="5 10" id="KW-0408">Iron</keyword>
<dbReference type="InterPro" id="IPR033644">
    <property type="entry name" value="Ferrochelatase_C"/>
</dbReference>
<dbReference type="SUPFAM" id="SSF53800">
    <property type="entry name" value="Chelatase"/>
    <property type="match status" value="1"/>
</dbReference>
<gene>
    <name evidence="10" type="primary">cpfC</name>
    <name evidence="12" type="ORF">IV56_GL002313</name>
</gene>
<name>A0A0R2MPG9_9LACO</name>
<dbReference type="STRING" id="1293598.IV56_GL002313"/>
<dbReference type="PATRIC" id="fig|1293598.4.peg.2416"/>
<keyword evidence="3 10" id="KW-0963">Cytoplasm</keyword>
<organism evidence="12 13">
    <name type="scientific">Lacticaseibacillus saniviri JCM 17471 = DSM 24301</name>
    <dbReference type="NCBI Taxonomy" id="1293598"/>
    <lineage>
        <taxon>Bacteria</taxon>
        <taxon>Bacillati</taxon>
        <taxon>Bacillota</taxon>
        <taxon>Bacilli</taxon>
        <taxon>Lactobacillales</taxon>
        <taxon>Lactobacillaceae</taxon>
        <taxon>Lacticaseibacillus</taxon>
    </lineage>
</organism>
<dbReference type="FunFam" id="3.40.50.1400:FF:000002">
    <property type="entry name" value="Ferrochelatase"/>
    <property type="match status" value="1"/>
</dbReference>
<keyword evidence="4 10" id="KW-0479">Metal-binding</keyword>
<dbReference type="AlphaFoldDB" id="A0A0R2MPG9"/>
<comment type="caution">
    <text evidence="12">The sequence shown here is derived from an EMBL/GenBank/DDBJ whole genome shotgun (WGS) entry which is preliminary data.</text>
</comment>
<evidence type="ECO:0000256" key="5">
    <source>
        <dbReference type="ARBA" id="ARBA00023004"/>
    </source>
</evidence>
<keyword evidence="8 10" id="KW-0627">Porphyrin biosynthesis</keyword>
<comment type="subcellular location">
    <subcellularLocation>
        <location evidence="10 11">Cytoplasm</location>
    </subcellularLocation>
</comment>
<dbReference type="NCBIfam" id="TIGR00109">
    <property type="entry name" value="hemH"/>
    <property type="match status" value="1"/>
</dbReference>
<dbReference type="InterPro" id="IPR019772">
    <property type="entry name" value="Ferrochelatase_AS"/>
</dbReference>
<dbReference type="PANTHER" id="PTHR11108:SF1">
    <property type="entry name" value="FERROCHELATASE, MITOCHONDRIAL"/>
    <property type="match status" value="1"/>
</dbReference>
<proteinExistence type="inferred from homology"/>
<accession>A0A0R2MPG9</accession>
<evidence type="ECO:0000313" key="13">
    <source>
        <dbReference type="Proteomes" id="UP000050969"/>
    </source>
</evidence>
<comment type="similarity">
    <text evidence="2 10 11">Belongs to the ferrochelatase family.</text>
</comment>
<evidence type="ECO:0000256" key="2">
    <source>
        <dbReference type="ARBA" id="ARBA00007718"/>
    </source>
</evidence>
<dbReference type="UniPathway" id="UPA00252"/>
<dbReference type="HAMAP" id="MF_00323">
    <property type="entry name" value="Ferrochelatase"/>
    <property type="match status" value="1"/>
</dbReference>
<keyword evidence="7 10" id="KW-0456">Lyase</keyword>
<comment type="function">
    <text evidence="10 11">Involved in coproporphyrin-dependent heme b biosynthesis. Catalyzes the insertion of ferrous iron into coproporphyrin III to form Fe-coproporphyrin III.</text>
</comment>
<dbReference type="PANTHER" id="PTHR11108">
    <property type="entry name" value="FERROCHELATASE"/>
    <property type="match status" value="1"/>
</dbReference>
<dbReference type="EC" id="4.99.1.9" evidence="10"/>
<dbReference type="GO" id="GO:0005737">
    <property type="term" value="C:cytoplasm"/>
    <property type="evidence" value="ECO:0007669"/>
    <property type="project" value="UniProtKB-SubCell"/>
</dbReference>
<evidence type="ECO:0000313" key="12">
    <source>
        <dbReference type="EMBL" id="KRO15544.1"/>
    </source>
</evidence>
<dbReference type="Proteomes" id="UP000050969">
    <property type="component" value="Unassembled WGS sequence"/>
</dbReference>
<evidence type="ECO:0000256" key="11">
    <source>
        <dbReference type="RuleBase" id="RU000607"/>
    </source>
</evidence>
<evidence type="ECO:0000256" key="8">
    <source>
        <dbReference type="ARBA" id="ARBA00023244"/>
    </source>
</evidence>
<dbReference type="InterPro" id="IPR001015">
    <property type="entry name" value="Ferrochelatase"/>
</dbReference>
<reference evidence="12 13" key="1">
    <citation type="journal article" date="2015" name="Genome Announc.">
        <title>Expanding the biotechnology potential of lactobacilli through comparative genomics of 213 strains and associated genera.</title>
        <authorList>
            <person name="Sun Z."/>
            <person name="Harris H.M."/>
            <person name="McCann A."/>
            <person name="Guo C."/>
            <person name="Argimon S."/>
            <person name="Zhang W."/>
            <person name="Yang X."/>
            <person name="Jeffery I.B."/>
            <person name="Cooney J.C."/>
            <person name="Kagawa T.F."/>
            <person name="Liu W."/>
            <person name="Song Y."/>
            <person name="Salvetti E."/>
            <person name="Wrobel A."/>
            <person name="Rasinkangas P."/>
            <person name="Parkhill J."/>
            <person name="Rea M.C."/>
            <person name="O'Sullivan O."/>
            <person name="Ritari J."/>
            <person name="Douillard F.P."/>
            <person name="Paul Ross R."/>
            <person name="Yang R."/>
            <person name="Briner A.E."/>
            <person name="Felis G.E."/>
            <person name="de Vos W.M."/>
            <person name="Barrangou R."/>
            <person name="Klaenhammer T.R."/>
            <person name="Caufield P.W."/>
            <person name="Cui Y."/>
            <person name="Zhang H."/>
            <person name="O'Toole P.W."/>
        </authorList>
    </citation>
    <scope>NUCLEOTIDE SEQUENCE [LARGE SCALE GENOMIC DNA]</scope>
    <source>
        <strain evidence="12 13">DSM 24301</strain>
    </source>
</reference>